<dbReference type="SMART" id="SM00450">
    <property type="entry name" value="RHOD"/>
    <property type="match status" value="1"/>
</dbReference>
<feature type="domain" description="Rhodanese" evidence="1">
    <location>
        <begin position="27"/>
        <end position="131"/>
    </location>
</feature>
<dbReference type="PROSITE" id="PS50206">
    <property type="entry name" value="RHODANESE_3"/>
    <property type="match status" value="1"/>
</dbReference>
<dbReference type="GO" id="GO:0003824">
    <property type="term" value="F:catalytic activity"/>
    <property type="evidence" value="ECO:0007669"/>
    <property type="project" value="InterPro"/>
</dbReference>
<dbReference type="AlphaFoldDB" id="A0AAD5ILY8"/>
<sequence length="146" mass="15995">MGSTEKSSCEGTEVVTIDVHQTKDLLHSGSYSYLDVRTVEEYKKGHVDVAACKILNIPYMFITPKGNVKNPDFLKEVASLFKEDDHLVVGCKSGVRSVYATSDLLTAGFKNVSNMGGGYLSWVENGFPVKVDEKLPQEKSESAAEL</sequence>
<dbReference type="PANTHER" id="PTHR44542">
    <property type="entry name" value="THIOSULFATE SULFURTRANSFERASE 18"/>
    <property type="match status" value="1"/>
</dbReference>
<accession>A0AAD5ILY8</accession>
<reference evidence="2" key="1">
    <citation type="journal article" date="2022" name="Plant J.">
        <title>Strategies of tolerance reflected in two North American maple genomes.</title>
        <authorList>
            <person name="McEvoy S.L."/>
            <person name="Sezen U.U."/>
            <person name="Trouern-Trend A."/>
            <person name="McMahon S.M."/>
            <person name="Schaberg P.G."/>
            <person name="Yang J."/>
            <person name="Wegrzyn J.L."/>
            <person name="Swenson N.G."/>
        </authorList>
    </citation>
    <scope>NUCLEOTIDE SEQUENCE</scope>
    <source>
        <strain evidence="2">91603</strain>
    </source>
</reference>
<keyword evidence="3" id="KW-1185">Reference proteome</keyword>
<reference evidence="2" key="2">
    <citation type="submission" date="2023-02" db="EMBL/GenBank/DDBJ databases">
        <authorList>
            <person name="Swenson N.G."/>
            <person name="Wegrzyn J.L."/>
            <person name="Mcevoy S.L."/>
        </authorList>
    </citation>
    <scope>NUCLEOTIDE SEQUENCE</scope>
    <source>
        <strain evidence="2">91603</strain>
        <tissue evidence="2">Leaf</tissue>
    </source>
</reference>
<dbReference type="EMBL" id="JAJSOW010000105">
    <property type="protein sequence ID" value="KAI9164885.1"/>
    <property type="molecule type" value="Genomic_DNA"/>
</dbReference>
<gene>
    <name evidence="2" type="ORF">LWI28_003990</name>
</gene>
<evidence type="ECO:0000313" key="3">
    <source>
        <dbReference type="Proteomes" id="UP001064489"/>
    </source>
</evidence>
<dbReference type="Proteomes" id="UP001064489">
    <property type="component" value="Chromosome 10"/>
</dbReference>
<dbReference type="InterPro" id="IPR036873">
    <property type="entry name" value="Rhodanese-like_dom_sf"/>
</dbReference>
<dbReference type="InterPro" id="IPR001763">
    <property type="entry name" value="Rhodanese-like_dom"/>
</dbReference>
<evidence type="ECO:0000259" key="1">
    <source>
        <dbReference type="PROSITE" id="PS50206"/>
    </source>
</evidence>
<proteinExistence type="predicted"/>
<organism evidence="2 3">
    <name type="scientific">Acer negundo</name>
    <name type="common">Box elder</name>
    <dbReference type="NCBI Taxonomy" id="4023"/>
    <lineage>
        <taxon>Eukaryota</taxon>
        <taxon>Viridiplantae</taxon>
        <taxon>Streptophyta</taxon>
        <taxon>Embryophyta</taxon>
        <taxon>Tracheophyta</taxon>
        <taxon>Spermatophyta</taxon>
        <taxon>Magnoliopsida</taxon>
        <taxon>eudicotyledons</taxon>
        <taxon>Gunneridae</taxon>
        <taxon>Pentapetalae</taxon>
        <taxon>rosids</taxon>
        <taxon>malvids</taxon>
        <taxon>Sapindales</taxon>
        <taxon>Sapindaceae</taxon>
        <taxon>Hippocastanoideae</taxon>
        <taxon>Acereae</taxon>
        <taxon>Acer</taxon>
    </lineage>
</organism>
<dbReference type="CDD" id="cd00158">
    <property type="entry name" value="RHOD"/>
    <property type="match status" value="1"/>
</dbReference>
<comment type="caution">
    <text evidence="2">The sequence shown here is derived from an EMBL/GenBank/DDBJ whole genome shotgun (WGS) entry which is preliminary data.</text>
</comment>
<dbReference type="Gene3D" id="3.40.250.10">
    <property type="entry name" value="Rhodanese-like domain"/>
    <property type="match status" value="1"/>
</dbReference>
<evidence type="ECO:0000313" key="2">
    <source>
        <dbReference type="EMBL" id="KAI9164885.1"/>
    </source>
</evidence>
<protein>
    <recommendedName>
        <fullName evidence="1">Rhodanese domain-containing protein</fullName>
    </recommendedName>
</protein>
<dbReference type="Pfam" id="PF00581">
    <property type="entry name" value="Rhodanese"/>
    <property type="match status" value="1"/>
</dbReference>
<dbReference type="PANTHER" id="PTHR44542:SF12">
    <property type="entry name" value="THIOSULFATE SULFURTRANSFERASE 18"/>
    <property type="match status" value="1"/>
</dbReference>
<name>A0AAD5ILY8_ACENE</name>
<dbReference type="SUPFAM" id="SSF52821">
    <property type="entry name" value="Rhodanese/Cell cycle control phosphatase"/>
    <property type="match status" value="1"/>
</dbReference>
<dbReference type="InterPro" id="IPR044684">
    <property type="entry name" value="STR17/STR18/HARC1-like"/>
</dbReference>